<evidence type="ECO:0000256" key="3">
    <source>
        <dbReference type="ARBA" id="ARBA00022475"/>
    </source>
</evidence>
<evidence type="ECO:0000256" key="8">
    <source>
        <dbReference type="ARBA" id="ARBA00023136"/>
    </source>
</evidence>
<dbReference type="Proteomes" id="UP000234789">
    <property type="component" value="Unassembled WGS sequence"/>
</dbReference>
<dbReference type="Gene3D" id="1.20.1560.10">
    <property type="entry name" value="ABC transporter type 1, transmembrane domain"/>
    <property type="match status" value="1"/>
</dbReference>
<keyword evidence="14" id="KW-1185">Reference proteome</keyword>
<keyword evidence="2" id="KW-0813">Transport</keyword>
<dbReference type="AlphaFoldDB" id="A0A2N5N6M9"/>
<keyword evidence="7 10" id="KW-1133">Transmembrane helix</keyword>
<dbReference type="PANTHER" id="PTHR43394:SF1">
    <property type="entry name" value="ATP-BINDING CASSETTE SUB-FAMILY B MEMBER 10, MITOCHONDRIAL"/>
    <property type="match status" value="1"/>
</dbReference>
<dbReference type="InterPro" id="IPR003593">
    <property type="entry name" value="AAA+_ATPase"/>
</dbReference>
<keyword evidence="5" id="KW-0547">Nucleotide-binding</keyword>
<dbReference type="PANTHER" id="PTHR43394">
    <property type="entry name" value="ATP-DEPENDENT PERMEASE MDL1, MITOCHONDRIAL"/>
    <property type="match status" value="1"/>
</dbReference>
<feature type="transmembrane region" description="Helical" evidence="10">
    <location>
        <begin position="169"/>
        <end position="185"/>
    </location>
</feature>
<dbReference type="PROSITE" id="PS50929">
    <property type="entry name" value="ABC_TM1F"/>
    <property type="match status" value="1"/>
</dbReference>
<dbReference type="Gene3D" id="3.40.50.300">
    <property type="entry name" value="P-loop containing nucleotide triphosphate hydrolases"/>
    <property type="match status" value="1"/>
</dbReference>
<organism evidence="13 14">
    <name type="scientific">Paenibacillus pasadenensis</name>
    <dbReference type="NCBI Taxonomy" id="217090"/>
    <lineage>
        <taxon>Bacteria</taxon>
        <taxon>Bacillati</taxon>
        <taxon>Bacillota</taxon>
        <taxon>Bacilli</taxon>
        <taxon>Bacillales</taxon>
        <taxon>Paenibacillaceae</taxon>
        <taxon>Paenibacillus</taxon>
    </lineage>
</organism>
<keyword evidence="6 13" id="KW-0067">ATP-binding</keyword>
<feature type="region of interest" description="Disordered" evidence="9">
    <location>
        <begin position="324"/>
        <end position="348"/>
    </location>
</feature>
<keyword evidence="8 10" id="KW-0472">Membrane</keyword>
<evidence type="ECO:0000256" key="5">
    <source>
        <dbReference type="ARBA" id="ARBA00022741"/>
    </source>
</evidence>
<dbReference type="GO" id="GO:0015421">
    <property type="term" value="F:ABC-type oligopeptide transporter activity"/>
    <property type="evidence" value="ECO:0007669"/>
    <property type="project" value="TreeGrafter"/>
</dbReference>
<comment type="caution">
    <text evidence="13">The sequence shown here is derived from an EMBL/GenBank/DDBJ whole genome shotgun (WGS) entry which is preliminary data.</text>
</comment>
<proteinExistence type="predicted"/>
<dbReference type="FunFam" id="3.40.50.300:FF:000221">
    <property type="entry name" value="Multidrug ABC transporter ATP-binding protein"/>
    <property type="match status" value="1"/>
</dbReference>
<accession>A0A2N5N6M9</accession>
<keyword evidence="4 10" id="KW-0812">Transmembrane</keyword>
<dbReference type="EMBL" id="NFEZ01000004">
    <property type="protein sequence ID" value="PLT45963.1"/>
    <property type="molecule type" value="Genomic_DNA"/>
</dbReference>
<dbReference type="Pfam" id="PF00664">
    <property type="entry name" value="ABC_membrane"/>
    <property type="match status" value="1"/>
</dbReference>
<feature type="domain" description="ABC transmembrane type-1" evidence="12">
    <location>
        <begin position="28"/>
        <end position="310"/>
    </location>
</feature>
<dbReference type="InterPro" id="IPR039421">
    <property type="entry name" value="Type_1_exporter"/>
</dbReference>
<dbReference type="SUPFAM" id="SSF52540">
    <property type="entry name" value="P-loop containing nucleoside triphosphate hydrolases"/>
    <property type="match status" value="1"/>
</dbReference>
<dbReference type="InterPro" id="IPR011527">
    <property type="entry name" value="ABC1_TM_dom"/>
</dbReference>
<feature type="transmembrane region" description="Helical" evidence="10">
    <location>
        <begin position="254"/>
        <end position="272"/>
    </location>
</feature>
<feature type="transmembrane region" description="Helical" evidence="10">
    <location>
        <begin position="63"/>
        <end position="91"/>
    </location>
</feature>
<dbReference type="InterPro" id="IPR027417">
    <property type="entry name" value="P-loop_NTPase"/>
</dbReference>
<sequence>MNKTTGSPPQAARIRLRSYMRPHLAVAVAAPLLMLLEVAMDLLQPRLMARILDEGIIGGDTSSIWTVGGWMLLAALVGLAGGIGCTVFSTLASQRFGADLREGLYRRTMRLSPELLGRFGTGSLVTRLTGDVSQLQQTTLVALRMLARSLFIALGSLVMCIALSPRLSLVLIVTVPALAVLLVWLKRTTVPLFASVQQALDEVNTRLQESLANMRVVKAFVRAPHEEARFGAANDGYRASSLAAARIGALSQPLLSLLLGFTTAAALWYGGALAGSDSIQPGQLAAYLTYLSQLLLSLNGLGNHLLTLSRATASAGRIREVLGAKDEAGSGSHADAERKRKEAPEVDPNVARDAAADAALQQGDAPLDDPSGMPESARAAAREAPYLEWSAVGYRYPGSDEYALRGFSLSIRRGESIGIVGMNGSGKSTLALLTAGLLQPTEGSIRLLGKPLGGWDPEELRSKVGLVLQQAHLFSGSIADNIRYGRPDAPESDMLEAAGSAFAAGFVGAMPEGYGTRLGQKGVNLSGGQRQRLSIARTLLLKPELLLLDDSTSAVDAATETAITESIERMGESCTLLLVSQKLASLRRCDRIVVLDEGRLAAVGTQEQLLASSPLYRELHESQKGAEPA</sequence>
<evidence type="ECO:0000259" key="11">
    <source>
        <dbReference type="PROSITE" id="PS50893"/>
    </source>
</evidence>
<evidence type="ECO:0000256" key="4">
    <source>
        <dbReference type="ARBA" id="ARBA00022692"/>
    </source>
</evidence>
<keyword evidence="3" id="KW-1003">Cell membrane</keyword>
<gene>
    <name evidence="13" type="ORF">B8V81_4394</name>
</gene>
<dbReference type="Pfam" id="PF00005">
    <property type="entry name" value="ABC_tran"/>
    <property type="match status" value="1"/>
</dbReference>
<reference evidence="13 14" key="1">
    <citation type="submission" date="2017-05" db="EMBL/GenBank/DDBJ databases">
        <title>Functional genome analysis of Paenibacillus pasadenensis strain R16: insights on endophytic life style and antifungal activity.</title>
        <authorList>
            <person name="Passera A."/>
            <person name="Marcolungo L."/>
            <person name="Casati P."/>
            <person name="Brasca M."/>
            <person name="Quaglino F."/>
            <person name="Delledonne M."/>
        </authorList>
    </citation>
    <scope>NUCLEOTIDE SEQUENCE [LARGE SCALE GENOMIC DNA]</scope>
    <source>
        <strain evidence="13 14">R16</strain>
    </source>
</reference>
<dbReference type="PROSITE" id="PS50893">
    <property type="entry name" value="ABC_TRANSPORTER_2"/>
    <property type="match status" value="1"/>
</dbReference>
<dbReference type="SMART" id="SM00382">
    <property type="entry name" value="AAA"/>
    <property type="match status" value="1"/>
</dbReference>
<dbReference type="SUPFAM" id="SSF90123">
    <property type="entry name" value="ABC transporter transmembrane region"/>
    <property type="match status" value="1"/>
</dbReference>
<evidence type="ECO:0000256" key="10">
    <source>
        <dbReference type="SAM" id="Phobius"/>
    </source>
</evidence>
<dbReference type="GO" id="GO:0005886">
    <property type="term" value="C:plasma membrane"/>
    <property type="evidence" value="ECO:0007669"/>
    <property type="project" value="UniProtKB-SubCell"/>
</dbReference>
<comment type="subcellular location">
    <subcellularLocation>
        <location evidence="1">Cell membrane</location>
        <topology evidence="1">Multi-pass membrane protein</topology>
    </subcellularLocation>
</comment>
<evidence type="ECO:0000256" key="9">
    <source>
        <dbReference type="SAM" id="MobiDB-lite"/>
    </source>
</evidence>
<evidence type="ECO:0000256" key="1">
    <source>
        <dbReference type="ARBA" id="ARBA00004651"/>
    </source>
</evidence>
<evidence type="ECO:0000259" key="12">
    <source>
        <dbReference type="PROSITE" id="PS50929"/>
    </source>
</evidence>
<evidence type="ECO:0000313" key="13">
    <source>
        <dbReference type="EMBL" id="PLT45963.1"/>
    </source>
</evidence>
<dbReference type="RefSeq" id="WP_101809150.1">
    <property type="nucleotide sequence ID" value="NZ_NFEZ01000004.1"/>
</dbReference>
<dbReference type="InterPro" id="IPR036640">
    <property type="entry name" value="ABC1_TM_sf"/>
</dbReference>
<dbReference type="PROSITE" id="PS00211">
    <property type="entry name" value="ABC_TRANSPORTER_1"/>
    <property type="match status" value="1"/>
</dbReference>
<dbReference type="CDD" id="cd18548">
    <property type="entry name" value="ABC_6TM_Tm287_like"/>
    <property type="match status" value="1"/>
</dbReference>
<feature type="domain" description="ABC transporter" evidence="11">
    <location>
        <begin position="387"/>
        <end position="622"/>
    </location>
</feature>
<feature type="transmembrane region" description="Helical" evidence="10">
    <location>
        <begin position="145"/>
        <end position="163"/>
    </location>
</feature>
<dbReference type="GO" id="GO:0016887">
    <property type="term" value="F:ATP hydrolysis activity"/>
    <property type="evidence" value="ECO:0007669"/>
    <property type="project" value="InterPro"/>
</dbReference>
<dbReference type="InterPro" id="IPR003439">
    <property type="entry name" value="ABC_transporter-like_ATP-bd"/>
</dbReference>
<evidence type="ECO:0000256" key="6">
    <source>
        <dbReference type="ARBA" id="ARBA00022840"/>
    </source>
</evidence>
<dbReference type="InterPro" id="IPR017871">
    <property type="entry name" value="ABC_transporter-like_CS"/>
</dbReference>
<evidence type="ECO:0000256" key="7">
    <source>
        <dbReference type="ARBA" id="ARBA00022989"/>
    </source>
</evidence>
<name>A0A2N5N6M9_9BACL</name>
<dbReference type="GO" id="GO:0005524">
    <property type="term" value="F:ATP binding"/>
    <property type="evidence" value="ECO:0007669"/>
    <property type="project" value="UniProtKB-KW"/>
</dbReference>
<protein>
    <submittedName>
        <fullName evidence="13">Lipid A export ATP-binding/permease protein MsbA</fullName>
    </submittedName>
</protein>
<evidence type="ECO:0000313" key="14">
    <source>
        <dbReference type="Proteomes" id="UP000234789"/>
    </source>
</evidence>
<evidence type="ECO:0000256" key="2">
    <source>
        <dbReference type="ARBA" id="ARBA00022448"/>
    </source>
</evidence>
<feature type="compositionally biased region" description="Basic and acidic residues" evidence="9">
    <location>
        <begin position="324"/>
        <end position="344"/>
    </location>
</feature>